<organism evidence="4">
    <name type="scientific">marine sediment metagenome</name>
    <dbReference type="NCBI Taxonomy" id="412755"/>
    <lineage>
        <taxon>unclassified sequences</taxon>
        <taxon>metagenomes</taxon>
        <taxon>ecological metagenomes</taxon>
    </lineage>
</organism>
<keyword evidence="2" id="KW-0665">Pyrimidine biosynthesis</keyword>
<evidence type="ECO:0000256" key="2">
    <source>
        <dbReference type="ARBA" id="ARBA00022975"/>
    </source>
</evidence>
<accession>A0A0F8YJC6</accession>
<dbReference type="Pfam" id="PF00156">
    <property type="entry name" value="Pribosyltran"/>
    <property type="match status" value="1"/>
</dbReference>
<dbReference type="GO" id="GO:0019856">
    <property type="term" value="P:pyrimidine nucleobase biosynthetic process"/>
    <property type="evidence" value="ECO:0007669"/>
    <property type="project" value="TreeGrafter"/>
</dbReference>
<dbReference type="PANTHER" id="PTHR19278">
    <property type="entry name" value="OROTATE PHOSPHORIBOSYLTRANSFERASE"/>
    <property type="match status" value="1"/>
</dbReference>
<reference evidence="4" key="1">
    <citation type="journal article" date="2015" name="Nature">
        <title>Complex archaea that bridge the gap between prokaryotes and eukaryotes.</title>
        <authorList>
            <person name="Spang A."/>
            <person name="Saw J.H."/>
            <person name="Jorgensen S.L."/>
            <person name="Zaremba-Niedzwiedzka K."/>
            <person name="Martijn J."/>
            <person name="Lind A.E."/>
            <person name="van Eijk R."/>
            <person name="Schleper C."/>
            <person name="Guy L."/>
            <person name="Ettema T.J."/>
        </authorList>
    </citation>
    <scope>NUCLEOTIDE SEQUENCE</scope>
</reference>
<dbReference type="GO" id="GO:0004588">
    <property type="term" value="F:orotate phosphoribosyltransferase activity"/>
    <property type="evidence" value="ECO:0007669"/>
    <property type="project" value="TreeGrafter"/>
</dbReference>
<dbReference type="AlphaFoldDB" id="A0A0F8YJC6"/>
<dbReference type="PANTHER" id="PTHR19278:SF9">
    <property type="entry name" value="URIDINE 5'-MONOPHOSPHATE SYNTHASE"/>
    <property type="match status" value="1"/>
</dbReference>
<protein>
    <recommendedName>
        <fullName evidence="3">Phosphoribosyltransferase domain-containing protein</fullName>
    </recommendedName>
</protein>
<gene>
    <name evidence="4" type="ORF">LCGC14_2812990</name>
</gene>
<dbReference type="InterPro" id="IPR000836">
    <property type="entry name" value="PRTase_dom"/>
</dbReference>
<dbReference type="InterPro" id="IPR029057">
    <property type="entry name" value="PRTase-like"/>
</dbReference>
<sequence length="138" mass="15741">MNFERYKKTGSFTLSSGKQSQHYYDVKEAMGEPQNLQIMFSELIRSIPDDVDLFIGLEYGGIPLAVTCSLMTGKPYAILRKHENDHGMRKRIEGYQGKGNVVLLDDVKTTGLSLKFAKEYLEDHGYNILDVLTIMERE</sequence>
<dbReference type="SUPFAM" id="SSF53271">
    <property type="entry name" value="PRTase-like"/>
    <property type="match status" value="1"/>
</dbReference>
<proteinExistence type="predicted"/>
<evidence type="ECO:0000256" key="1">
    <source>
        <dbReference type="ARBA" id="ARBA00004725"/>
    </source>
</evidence>
<evidence type="ECO:0000259" key="3">
    <source>
        <dbReference type="Pfam" id="PF00156"/>
    </source>
</evidence>
<comment type="caution">
    <text evidence="4">The sequence shown here is derived from an EMBL/GenBank/DDBJ whole genome shotgun (WGS) entry which is preliminary data.</text>
</comment>
<dbReference type="CDD" id="cd06223">
    <property type="entry name" value="PRTases_typeI"/>
    <property type="match status" value="1"/>
</dbReference>
<dbReference type="EMBL" id="LAZR01053103">
    <property type="protein sequence ID" value="KKK81487.1"/>
    <property type="molecule type" value="Genomic_DNA"/>
</dbReference>
<evidence type="ECO:0000313" key="4">
    <source>
        <dbReference type="EMBL" id="KKK81487.1"/>
    </source>
</evidence>
<feature type="domain" description="Phosphoribosyltransferase" evidence="3">
    <location>
        <begin position="36"/>
        <end position="136"/>
    </location>
</feature>
<comment type="pathway">
    <text evidence="1">Pyrimidine metabolism; UMP biosynthesis via de novo pathway.</text>
</comment>
<dbReference type="Gene3D" id="3.40.50.2020">
    <property type="match status" value="1"/>
</dbReference>
<name>A0A0F8YJC6_9ZZZZ</name>
<dbReference type="GO" id="GO:0006222">
    <property type="term" value="P:UMP biosynthetic process"/>
    <property type="evidence" value="ECO:0007669"/>
    <property type="project" value="TreeGrafter"/>
</dbReference>